<keyword evidence="3" id="KW-1185">Reference proteome</keyword>
<sequence length="390" mass="41896">MRSDTTRAPRRSLSSWVGVVRYASSLPPGEVCVSLRGPGVPLVARAIAAQSSSRGPLPAADGSPGGAAARKRAPMTSAAAAEACLLLLPGSGHQHRHGRRRGGGPLGKGLSSVCAAQAAADRSDLTGGRRPRSGMLLLPQRRAAAGARGRYRRCSNDTMSLFLPSPPPPHRSIPAATSRASSARDEAPERRRRASRADDWDRRTRRTIWARVDAICIFILLCRRLAASGGGVSDVEQGCCPNIPERCDQLPPTSMVFSPRSLSADSPPPTYPLPPSSSPKTQHGRQPRGIQQHDREERNSALGVTLPPLPWSGGAFTRPAASCADQRRCQVRYATPPPLPGAQRTPHSNNRPSRLAQAIDDASLARRRRRHRSARLPSFPLARLPGVERR</sequence>
<feature type="compositionally biased region" description="Low complexity" evidence="1">
    <location>
        <begin position="55"/>
        <end position="68"/>
    </location>
</feature>
<evidence type="ECO:0000313" key="3">
    <source>
        <dbReference type="Proteomes" id="UP000821853"/>
    </source>
</evidence>
<feature type="region of interest" description="Disordered" evidence="1">
    <location>
        <begin position="250"/>
        <end position="297"/>
    </location>
</feature>
<feature type="region of interest" description="Disordered" evidence="1">
    <location>
        <begin position="333"/>
        <end position="390"/>
    </location>
</feature>
<dbReference type="AlphaFoldDB" id="A0A9J6H759"/>
<dbReference type="VEuPathDB" id="VectorBase:HLOH_048008"/>
<feature type="compositionally biased region" description="Polar residues" evidence="1">
    <location>
        <begin position="251"/>
        <end position="264"/>
    </location>
</feature>
<feature type="compositionally biased region" description="Basic residues" evidence="1">
    <location>
        <begin position="365"/>
        <end position="374"/>
    </location>
</feature>
<proteinExistence type="predicted"/>
<feature type="compositionally biased region" description="Basic and acidic residues" evidence="1">
    <location>
        <begin position="182"/>
        <end position="200"/>
    </location>
</feature>
<accession>A0A9J6H759</accession>
<organism evidence="2 3">
    <name type="scientific">Haemaphysalis longicornis</name>
    <name type="common">Bush tick</name>
    <dbReference type="NCBI Taxonomy" id="44386"/>
    <lineage>
        <taxon>Eukaryota</taxon>
        <taxon>Metazoa</taxon>
        <taxon>Ecdysozoa</taxon>
        <taxon>Arthropoda</taxon>
        <taxon>Chelicerata</taxon>
        <taxon>Arachnida</taxon>
        <taxon>Acari</taxon>
        <taxon>Parasitiformes</taxon>
        <taxon>Ixodida</taxon>
        <taxon>Ixodoidea</taxon>
        <taxon>Ixodidae</taxon>
        <taxon>Haemaphysalinae</taxon>
        <taxon>Haemaphysalis</taxon>
    </lineage>
</organism>
<name>A0A9J6H759_HAELO</name>
<comment type="caution">
    <text evidence="2">The sequence shown here is derived from an EMBL/GenBank/DDBJ whole genome shotgun (WGS) entry which is preliminary data.</text>
</comment>
<feature type="compositionally biased region" description="Pro residues" evidence="1">
    <location>
        <begin position="266"/>
        <end position="277"/>
    </location>
</feature>
<reference evidence="2 3" key="1">
    <citation type="journal article" date="2020" name="Cell">
        <title>Large-Scale Comparative Analyses of Tick Genomes Elucidate Their Genetic Diversity and Vector Capacities.</title>
        <authorList>
            <consortium name="Tick Genome and Microbiome Consortium (TIGMIC)"/>
            <person name="Jia N."/>
            <person name="Wang J."/>
            <person name="Shi W."/>
            <person name="Du L."/>
            <person name="Sun Y."/>
            <person name="Zhan W."/>
            <person name="Jiang J.F."/>
            <person name="Wang Q."/>
            <person name="Zhang B."/>
            <person name="Ji P."/>
            <person name="Bell-Sakyi L."/>
            <person name="Cui X.M."/>
            <person name="Yuan T.T."/>
            <person name="Jiang B.G."/>
            <person name="Yang W.F."/>
            <person name="Lam T.T."/>
            <person name="Chang Q.C."/>
            <person name="Ding S.J."/>
            <person name="Wang X.J."/>
            <person name="Zhu J.G."/>
            <person name="Ruan X.D."/>
            <person name="Zhao L."/>
            <person name="Wei J.T."/>
            <person name="Ye R.Z."/>
            <person name="Que T.C."/>
            <person name="Du C.H."/>
            <person name="Zhou Y.H."/>
            <person name="Cheng J.X."/>
            <person name="Dai P.F."/>
            <person name="Guo W.B."/>
            <person name="Han X.H."/>
            <person name="Huang E.J."/>
            <person name="Li L.F."/>
            <person name="Wei W."/>
            <person name="Gao Y.C."/>
            <person name="Liu J.Z."/>
            <person name="Shao H.Z."/>
            <person name="Wang X."/>
            <person name="Wang C.C."/>
            <person name="Yang T.C."/>
            <person name="Huo Q.B."/>
            <person name="Li W."/>
            <person name="Chen H.Y."/>
            <person name="Chen S.E."/>
            <person name="Zhou L.G."/>
            <person name="Ni X.B."/>
            <person name="Tian J.H."/>
            <person name="Sheng Y."/>
            <person name="Liu T."/>
            <person name="Pan Y.S."/>
            <person name="Xia L.Y."/>
            <person name="Li J."/>
            <person name="Zhao F."/>
            <person name="Cao W.C."/>
        </authorList>
    </citation>
    <scope>NUCLEOTIDE SEQUENCE [LARGE SCALE GENOMIC DNA]</scope>
    <source>
        <strain evidence="2">HaeL-2018</strain>
    </source>
</reference>
<evidence type="ECO:0000313" key="2">
    <source>
        <dbReference type="EMBL" id="KAH9383574.1"/>
    </source>
</evidence>
<feature type="region of interest" description="Disordered" evidence="1">
    <location>
        <begin position="91"/>
        <end position="110"/>
    </location>
</feature>
<evidence type="ECO:0000256" key="1">
    <source>
        <dbReference type="SAM" id="MobiDB-lite"/>
    </source>
</evidence>
<feature type="compositionally biased region" description="Basic residues" evidence="1">
    <location>
        <begin position="93"/>
        <end position="102"/>
    </location>
</feature>
<dbReference type="EMBL" id="JABSTR010001172">
    <property type="protein sequence ID" value="KAH9383574.1"/>
    <property type="molecule type" value="Genomic_DNA"/>
</dbReference>
<protein>
    <submittedName>
        <fullName evidence="2">Uncharacterized protein</fullName>
    </submittedName>
</protein>
<gene>
    <name evidence="2" type="ORF">HPB48_025180</name>
</gene>
<feature type="region of interest" description="Disordered" evidence="1">
    <location>
        <begin position="162"/>
        <end position="200"/>
    </location>
</feature>
<feature type="region of interest" description="Disordered" evidence="1">
    <location>
        <begin position="50"/>
        <end position="74"/>
    </location>
</feature>
<dbReference type="Proteomes" id="UP000821853">
    <property type="component" value="Unassembled WGS sequence"/>
</dbReference>